<accession>A0ABZ2LUU1</accession>
<dbReference type="InterPro" id="IPR001944">
    <property type="entry name" value="Glycoside_Hdrlase_35"/>
</dbReference>
<dbReference type="Pfam" id="PF01301">
    <property type="entry name" value="Glyco_hydro_35"/>
    <property type="match status" value="1"/>
</dbReference>
<evidence type="ECO:0000259" key="3">
    <source>
        <dbReference type="Pfam" id="PF01301"/>
    </source>
</evidence>
<organism evidence="4 5">
    <name type="scientific">Pendulispora albinea</name>
    <dbReference type="NCBI Taxonomy" id="2741071"/>
    <lineage>
        <taxon>Bacteria</taxon>
        <taxon>Pseudomonadati</taxon>
        <taxon>Myxococcota</taxon>
        <taxon>Myxococcia</taxon>
        <taxon>Myxococcales</taxon>
        <taxon>Sorangiineae</taxon>
        <taxon>Pendulisporaceae</taxon>
        <taxon>Pendulispora</taxon>
    </lineage>
</organism>
<dbReference type="Gene3D" id="3.20.20.80">
    <property type="entry name" value="Glycosidases"/>
    <property type="match status" value="1"/>
</dbReference>
<comment type="similarity">
    <text evidence="1 2">Belongs to the glycosyl hydrolase 35 family.</text>
</comment>
<dbReference type="PANTHER" id="PTHR23421">
    <property type="entry name" value="BETA-GALACTOSIDASE RELATED"/>
    <property type="match status" value="1"/>
</dbReference>
<gene>
    <name evidence="4" type="ORF">LZC94_42555</name>
</gene>
<evidence type="ECO:0000256" key="2">
    <source>
        <dbReference type="RuleBase" id="RU003679"/>
    </source>
</evidence>
<dbReference type="InterPro" id="IPR031330">
    <property type="entry name" value="Gly_Hdrlase_35_cat"/>
</dbReference>
<keyword evidence="5" id="KW-1185">Reference proteome</keyword>
<proteinExistence type="inferred from homology"/>
<dbReference type="RefSeq" id="WP_394824115.1">
    <property type="nucleotide sequence ID" value="NZ_CP089984.1"/>
</dbReference>
<evidence type="ECO:0000313" key="4">
    <source>
        <dbReference type="EMBL" id="WXB14495.1"/>
    </source>
</evidence>
<dbReference type="Proteomes" id="UP001370348">
    <property type="component" value="Chromosome"/>
</dbReference>
<dbReference type="InterPro" id="IPR017853">
    <property type="entry name" value="GH"/>
</dbReference>
<feature type="domain" description="Glycoside hydrolase 35 catalytic" evidence="3">
    <location>
        <begin position="48"/>
        <end position="151"/>
    </location>
</feature>
<protein>
    <submittedName>
        <fullName evidence="4">Beta-galactosidase</fullName>
    </submittedName>
</protein>
<dbReference type="EMBL" id="CP089984">
    <property type="protein sequence ID" value="WXB14495.1"/>
    <property type="molecule type" value="Genomic_DNA"/>
</dbReference>
<evidence type="ECO:0000256" key="1">
    <source>
        <dbReference type="ARBA" id="ARBA00009809"/>
    </source>
</evidence>
<dbReference type="SUPFAM" id="SSF51445">
    <property type="entry name" value="(Trans)glycosidases"/>
    <property type="match status" value="1"/>
</dbReference>
<name>A0ABZ2LUU1_9BACT</name>
<evidence type="ECO:0000313" key="5">
    <source>
        <dbReference type="Proteomes" id="UP001370348"/>
    </source>
</evidence>
<reference evidence="4 5" key="1">
    <citation type="submission" date="2021-12" db="EMBL/GenBank/DDBJ databases">
        <title>Discovery of the Pendulisporaceae a myxobacterial family with distinct sporulation behavior and unique specialized metabolism.</title>
        <authorList>
            <person name="Garcia R."/>
            <person name="Popoff A."/>
            <person name="Bader C.D."/>
            <person name="Loehr J."/>
            <person name="Walesch S."/>
            <person name="Walt C."/>
            <person name="Boldt J."/>
            <person name="Bunk B."/>
            <person name="Haeckl F.J.F.P.J."/>
            <person name="Gunesch A.P."/>
            <person name="Birkelbach J."/>
            <person name="Nuebel U."/>
            <person name="Pietschmann T."/>
            <person name="Bach T."/>
            <person name="Mueller R."/>
        </authorList>
    </citation>
    <scope>NUCLEOTIDE SEQUENCE [LARGE SCALE GENOMIC DNA]</scope>
    <source>
        <strain evidence="4 5">MSr11954</strain>
    </source>
</reference>
<sequence length="697" mass="77716">MPESRTRTPRARRLKIAPDPSPQVAAPRVLLHPHGLDLRASGEAILPLYAGSMHYWRHHPQAWGAGLDAMRAMGLLLVDTYVPWGVHETEPGKFDFGAKDPRLDVVRFLRMAHERGLRAVVRPGPHINAELTYFGLPEWIVWNRACQARTPRDNPVMLPIVPVAFPVPSYASRVFHAEVERWFERVAQELAPLRHPEGPIVLLQVDNEGALYFRDGAYDQDYHPDAVILFRRFLRAKYRTPRELRAAWSKADVSFTTVTPPVKFEAETADDLVRHMDWMEFHEHLLAEAMQRMARTLAACGLDGIPTMHNFPLAEAVTPLNAGRIELDLIGLDYYHRATPQDHTAILRRTSELVSRCAGLRAPAYGAEVGAGFPPFFSPLQEDDSLYTLMSALAYGLRGYNLYMAVERDRWVGAPIDPQGRPRPFAARYEALSRALTETRFHTLTRRAPVRLVVPRALRRLARATHAFGPMTPAMFHVIGAGFRESCLEDDFGLGGGAPTLTGEAYLRAFERALAARGVPFAYAGGETFDVSTRDARWLICATAGGVKRELWTALSDAANNGTRVTVGPRVPDRDGSLRKLDAPYERGCIELEPLEEMSKADALVARRIEELGLPTYPHAPDDIFVSVHEDERGTAKVAFFMNPTAVEVTARVALPGATTLVDLLPPHHRWSRVTRSAGGFDLTVPARTVRMMAIEG</sequence>